<name>A0A7K0J559_9ACTN</name>
<protein>
    <recommendedName>
        <fullName evidence="4">Lipoprotein LpqE</fullName>
    </recommendedName>
</protein>
<gene>
    <name evidence="2" type="ORF">FYJ43_03055</name>
</gene>
<feature type="signal peptide" evidence="1">
    <location>
        <begin position="1"/>
        <end position="20"/>
    </location>
</feature>
<evidence type="ECO:0000313" key="3">
    <source>
        <dbReference type="Proteomes" id="UP000466104"/>
    </source>
</evidence>
<keyword evidence="3" id="KW-1185">Reference proteome</keyword>
<keyword evidence="1" id="KW-0732">Signal</keyword>
<reference evidence="2 3" key="1">
    <citation type="submission" date="2019-08" db="EMBL/GenBank/DDBJ databases">
        <title>In-depth cultivation of the pig gut microbiome towards novel bacterial diversity and tailored functional studies.</title>
        <authorList>
            <person name="Wylensek D."/>
            <person name="Hitch T.C.A."/>
            <person name="Clavel T."/>
        </authorList>
    </citation>
    <scope>NUCLEOTIDE SEQUENCE [LARGE SCALE GENOMIC DNA]</scope>
    <source>
        <strain evidence="2 3">WCA-380-WT-3A</strain>
    </source>
</reference>
<dbReference type="Proteomes" id="UP000466104">
    <property type="component" value="Unassembled WGS sequence"/>
</dbReference>
<dbReference type="PROSITE" id="PS51257">
    <property type="entry name" value="PROKAR_LIPOPROTEIN"/>
    <property type="match status" value="1"/>
</dbReference>
<sequence length="164" mass="16779">MIDRRRMTAVFAAIGVFALAACGSDPKVLTSYTPAAGVSGSSDTVKVQNLVLINGDGLARVSAAVVSRSDDTVVGITGQPLKPDNSLSGQSFAVKTVDVKLPAQTSVDLTQSNLQAPVEGLSDGLLAKVTITFAHSAPIILNAPVVPSTHPDFEKHAPSASAQS</sequence>
<proteinExistence type="predicted"/>
<evidence type="ECO:0008006" key="4">
    <source>
        <dbReference type="Google" id="ProtNLM"/>
    </source>
</evidence>
<feature type="chain" id="PRO_5038799607" description="Lipoprotein LpqE" evidence="1">
    <location>
        <begin position="21"/>
        <end position="164"/>
    </location>
</feature>
<evidence type="ECO:0000256" key="1">
    <source>
        <dbReference type="SAM" id="SignalP"/>
    </source>
</evidence>
<organism evidence="2 3">
    <name type="scientific">Cutibacterium porci</name>
    <dbReference type="NCBI Taxonomy" id="2605781"/>
    <lineage>
        <taxon>Bacteria</taxon>
        <taxon>Bacillati</taxon>
        <taxon>Actinomycetota</taxon>
        <taxon>Actinomycetes</taxon>
        <taxon>Propionibacteriales</taxon>
        <taxon>Propionibacteriaceae</taxon>
        <taxon>Cutibacterium</taxon>
    </lineage>
</organism>
<evidence type="ECO:0000313" key="2">
    <source>
        <dbReference type="EMBL" id="MSS45047.1"/>
    </source>
</evidence>
<accession>A0A7K0J559</accession>
<dbReference type="EMBL" id="VUMG01000001">
    <property type="protein sequence ID" value="MSS45047.1"/>
    <property type="molecule type" value="Genomic_DNA"/>
</dbReference>
<comment type="caution">
    <text evidence="2">The sequence shown here is derived from an EMBL/GenBank/DDBJ whole genome shotgun (WGS) entry which is preliminary data.</text>
</comment>
<dbReference type="AlphaFoldDB" id="A0A7K0J559"/>